<dbReference type="GO" id="GO:0005829">
    <property type="term" value="C:cytosol"/>
    <property type="evidence" value="ECO:0007669"/>
    <property type="project" value="TreeGrafter"/>
</dbReference>
<dbReference type="GO" id="GO:0005776">
    <property type="term" value="C:autophagosome"/>
    <property type="evidence" value="ECO:0007669"/>
    <property type="project" value="TreeGrafter"/>
</dbReference>
<protein>
    <submittedName>
        <fullName evidence="8">Serine/threonine protein kinase</fullName>
    </submittedName>
</protein>
<keyword evidence="4 5" id="KW-0067">ATP-binding</keyword>
<proteinExistence type="predicted"/>
<reference evidence="8" key="4">
    <citation type="submission" date="2020-02" db="EMBL/GenBank/DDBJ databases">
        <authorList>
            <person name="Littmann E."/>
            <person name="Sorbara M."/>
        </authorList>
    </citation>
    <scope>NUCLEOTIDE SEQUENCE</scope>
    <source>
        <strain evidence="8">MSK.2.26</strain>
    </source>
</reference>
<reference evidence="8 12" key="3">
    <citation type="journal article" date="2020" name="Cell Host Microbe">
        <title>Functional and Genomic Variation between Human-Derived Isolates of Lachnospiraceae Reveals Inter- and Intra-Species Diversity.</title>
        <authorList>
            <person name="Sorbara M.T."/>
            <person name="Littmann E.R."/>
            <person name="Fontana E."/>
            <person name="Moody T.U."/>
            <person name="Kohout C.E."/>
            <person name="Gjonbalaj M."/>
            <person name="Eaton V."/>
            <person name="Seok R."/>
            <person name="Leiner I.M."/>
            <person name="Pamer E.G."/>
        </authorList>
    </citation>
    <scope>NUCLEOTIDE SEQUENCE [LARGE SCALE GENOMIC DNA]</scope>
    <source>
        <strain evidence="8 12">MSK.2.26</strain>
    </source>
</reference>
<dbReference type="PROSITE" id="PS00108">
    <property type="entry name" value="PROTEIN_KINASE_ST"/>
    <property type="match status" value="1"/>
</dbReference>
<evidence type="ECO:0000313" key="9">
    <source>
        <dbReference type="EMBL" id="QIX90893.1"/>
    </source>
</evidence>
<accession>A0A829VT87</accession>
<dbReference type="Proteomes" id="UP000501069">
    <property type="component" value="Chromosome"/>
</dbReference>
<dbReference type="PANTHER" id="PTHR24348:SF22">
    <property type="entry name" value="NON-SPECIFIC SERINE_THREONINE PROTEIN KINASE"/>
    <property type="match status" value="1"/>
</dbReference>
<name>A0A829VT87_9FIRM</name>
<dbReference type="GeneID" id="57961531"/>
<dbReference type="Proteomes" id="UP000719916">
    <property type="component" value="Unassembled WGS sequence"/>
</dbReference>
<evidence type="ECO:0000313" key="12">
    <source>
        <dbReference type="Proteomes" id="UP000719916"/>
    </source>
</evidence>
<dbReference type="SMART" id="SM00220">
    <property type="entry name" value="S_TKc"/>
    <property type="match status" value="1"/>
</dbReference>
<evidence type="ECO:0000313" key="10">
    <source>
        <dbReference type="Proteomes" id="UP000315200"/>
    </source>
</evidence>
<dbReference type="InterPro" id="IPR008271">
    <property type="entry name" value="Ser/Thr_kinase_AS"/>
</dbReference>
<dbReference type="GO" id="GO:0004674">
    <property type="term" value="F:protein serine/threonine kinase activity"/>
    <property type="evidence" value="ECO:0007669"/>
    <property type="project" value="UniProtKB-KW"/>
</dbReference>
<evidence type="ECO:0000256" key="4">
    <source>
        <dbReference type="ARBA" id="ARBA00022840"/>
    </source>
</evidence>
<dbReference type="Gene3D" id="1.10.510.10">
    <property type="entry name" value="Transferase(Phosphotransferase) domain 1"/>
    <property type="match status" value="1"/>
</dbReference>
<evidence type="ECO:0000256" key="1">
    <source>
        <dbReference type="ARBA" id="ARBA00022679"/>
    </source>
</evidence>
<dbReference type="GO" id="GO:0005524">
    <property type="term" value="F:ATP binding"/>
    <property type="evidence" value="ECO:0007669"/>
    <property type="project" value="UniProtKB-UniRule"/>
</dbReference>
<feature type="domain" description="Protein kinase" evidence="6">
    <location>
        <begin position="17"/>
        <end position="286"/>
    </location>
</feature>
<evidence type="ECO:0000256" key="3">
    <source>
        <dbReference type="ARBA" id="ARBA00022777"/>
    </source>
</evidence>
<sequence>MILTVGLSVKDDMDNLYVLDEIIGQGGFGYVFKAHREKDNSVFAIKTTLPSFGDSSSLLSFKNEICSASKVSGENVIRYEYVHNGDAFPEFPPYIIMEYADGGTLGDLLKKRKNNNKMYTNNELISMFRQLANGMRQVNNYLVHRDIKPENILLCGNTLKISDFGLSKVAVESTRTMSFKGGGTPLYMAPEAWDLSKNTIQMDIYSMGIVFYELATLQYPYIPLPCTFEDCKSAHLYSGITSIAKVNPELMPSLISLINRMLEKSSKRRFSTWDDIINLLDAQTNLNSPIDKMVAMAVATKNAEDIVRQEHEATLRKEKKEKEEFLKLIFFQFEQTIITPIIEFVEKINLQYAGKDKLTFPKNQYVAPEQTTLFWKLNIPPNNYVTINFEAILKENFIREVPVDIFWGENRTRKENYIPQYKSKNILAWGEIVNKAGYGFNILLIDSGDIYGDWIIMENKNNLSHLTGKERREPFAFSLQELPTEINKVQITHLYSADFTEFDDTLFLGLIRTLSFLRK</sequence>
<dbReference type="EMBL" id="BJLB01000001">
    <property type="protein sequence ID" value="GEA35499.1"/>
    <property type="molecule type" value="Genomic_DNA"/>
</dbReference>
<dbReference type="PANTHER" id="PTHR24348">
    <property type="entry name" value="SERINE/THREONINE-PROTEIN KINASE UNC-51-RELATED"/>
    <property type="match status" value="1"/>
</dbReference>
<keyword evidence="2 5" id="KW-0547">Nucleotide-binding</keyword>
<reference evidence="7 10" key="1">
    <citation type="submission" date="2019-06" db="EMBL/GenBank/DDBJ databases">
        <title>Draft genome sequence of [Clostridium] clostridioforme NBRC 113352.</title>
        <authorList>
            <person name="Miura T."/>
            <person name="Furukawa M."/>
            <person name="Shimamura M."/>
            <person name="Ohyama Y."/>
            <person name="Yamazoe A."/>
            <person name="Kawasaki H."/>
        </authorList>
    </citation>
    <scope>NUCLEOTIDE SEQUENCE [LARGE SCALE GENOMIC DNA]</scope>
    <source>
        <strain evidence="7 10">NBRC 113352</strain>
    </source>
</reference>
<keyword evidence="8" id="KW-0723">Serine/threonine-protein kinase</keyword>
<organism evidence="7 10">
    <name type="scientific">Enterocloster clostridioformis</name>
    <dbReference type="NCBI Taxonomy" id="1531"/>
    <lineage>
        <taxon>Bacteria</taxon>
        <taxon>Bacillati</taxon>
        <taxon>Bacillota</taxon>
        <taxon>Clostridia</taxon>
        <taxon>Lachnospirales</taxon>
        <taxon>Lachnospiraceae</taxon>
        <taxon>Enterocloster</taxon>
    </lineage>
</organism>
<keyword evidence="3 8" id="KW-0418">Kinase</keyword>
<evidence type="ECO:0000256" key="5">
    <source>
        <dbReference type="PROSITE-ProRule" id="PRU10141"/>
    </source>
</evidence>
<evidence type="ECO:0000313" key="11">
    <source>
        <dbReference type="Proteomes" id="UP000501069"/>
    </source>
</evidence>
<reference evidence="9 11" key="2">
    <citation type="submission" date="2019-11" db="EMBL/GenBank/DDBJ databases">
        <title>FDA dAtabase for Regulatory Grade micrObial Sequences (FDA-ARGOS): Supporting development and validation of Infectious Disease Dx tests.</title>
        <authorList>
            <person name="Turner S."/>
            <person name="Byrd R."/>
            <person name="Tallon L."/>
            <person name="Sadzewicz L."/>
            <person name="Vavikolanu K."/>
            <person name="Mehta A."/>
            <person name="Aluvathingal J."/>
            <person name="Nadendla S."/>
            <person name="Myers T."/>
            <person name="Yan Y."/>
            <person name="Sichtig H."/>
        </authorList>
    </citation>
    <scope>NUCLEOTIDE SEQUENCE [LARGE SCALE GENOMIC DNA]</scope>
    <source>
        <strain evidence="9 11">FDAARGOS_739</strain>
    </source>
</reference>
<feature type="binding site" evidence="5">
    <location>
        <position position="46"/>
    </location>
    <ligand>
        <name>ATP</name>
        <dbReference type="ChEBI" id="CHEBI:30616"/>
    </ligand>
</feature>
<dbReference type="CDD" id="cd14014">
    <property type="entry name" value="STKc_PknB_like"/>
    <property type="match status" value="1"/>
</dbReference>
<evidence type="ECO:0000313" key="7">
    <source>
        <dbReference type="EMBL" id="GEA35499.1"/>
    </source>
</evidence>
<dbReference type="InterPro" id="IPR017441">
    <property type="entry name" value="Protein_kinase_ATP_BS"/>
</dbReference>
<dbReference type="RefSeq" id="WP_002585370.1">
    <property type="nucleotide sequence ID" value="NZ_BJLB01000001.1"/>
</dbReference>
<dbReference type="EMBL" id="JAAISW010000054">
    <property type="protein sequence ID" value="NSJ46099.1"/>
    <property type="molecule type" value="Genomic_DNA"/>
</dbReference>
<dbReference type="GO" id="GO:0042594">
    <property type="term" value="P:response to starvation"/>
    <property type="evidence" value="ECO:0007669"/>
    <property type="project" value="TreeGrafter"/>
</dbReference>
<dbReference type="Pfam" id="PF00069">
    <property type="entry name" value="Pkinase"/>
    <property type="match status" value="1"/>
</dbReference>
<dbReference type="InterPro" id="IPR011009">
    <property type="entry name" value="Kinase-like_dom_sf"/>
</dbReference>
<dbReference type="PROSITE" id="PS00107">
    <property type="entry name" value="PROTEIN_KINASE_ATP"/>
    <property type="match status" value="1"/>
</dbReference>
<dbReference type="AlphaFoldDB" id="A0A829VT87"/>
<dbReference type="InterPro" id="IPR000719">
    <property type="entry name" value="Prot_kinase_dom"/>
</dbReference>
<dbReference type="PROSITE" id="PS50011">
    <property type="entry name" value="PROTEIN_KINASE_DOM"/>
    <property type="match status" value="1"/>
</dbReference>
<dbReference type="InterPro" id="IPR045269">
    <property type="entry name" value="Atg1-like"/>
</dbReference>
<evidence type="ECO:0000259" key="6">
    <source>
        <dbReference type="PROSITE" id="PS50011"/>
    </source>
</evidence>
<evidence type="ECO:0000313" key="8">
    <source>
        <dbReference type="EMBL" id="NSJ46099.1"/>
    </source>
</evidence>
<evidence type="ECO:0000256" key="2">
    <source>
        <dbReference type="ARBA" id="ARBA00022741"/>
    </source>
</evidence>
<dbReference type="GO" id="GO:0034045">
    <property type="term" value="C:phagophore assembly site membrane"/>
    <property type="evidence" value="ECO:0007669"/>
    <property type="project" value="TreeGrafter"/>
</dbReference>
<dbReference type="EMBL" id="CP050964">
    <property type="protein sequence ID" value="QIX90893.1"/>
    <property type="molecule type" value="Genomic_DNA"/>
</dbReference>
<keyword evidence="1" id="KW-0808">Transferase</keyword>
<dbReference type="Proteomes" id="UP000315200">
    <property type="component" value="Unassembled WGS sequence"/>
</dbReference>
<dbReference type="SUPFAM" id="SSF56112">
    <property type="entry name" value="Protein kinase-like (PK-like)"/>
    <property type="match status" value="1"/>
</dbReference>
<gene>
    <name evidence="7" type="ORF">Ccl03g_12120</name>
    <name evidence="9" type="ORF">FOC47_10205</name>
    <name evidence="8" type="ORF">G5B26_21550</name>
</gene>